<dbReference type="InterPro" id="IPR050570">
    <property type="entry name" value="Cell_wall_metabolism_enzyme"/>
</dbReference>
<feature type="chain" id="PRO_5015543148" evidence="2">
    <location>
        <begin position="25"/>
        <end position="379"/>
    </location>
</feature>
<evidence type="ECO:0000256" key="1">
    <source>
        <dbReference type="ARBA" id="ARBA00022729"/>
    </source>
</evidence>
<dbReference type="SUPFAM" id="SSF51261">
    <property type="entry name" value="Duplicated hybrid motif"/>
    <property type="match status" value="1"/>
</dbReference>
<keyword evidence="1 2" id="KW-0732">Signal</keyword>
<dbReference type="InterPro" id="IPR016047">
    <property type="entry name" value="M23ase_b-sheet_dom"/>
</dbReference>
<dbReference type="PANTHER" id="PTHR21666">
    <property type="entry name" value="PEPTIDASE-RELATED"/>
    <property type="match status" value="1"/>
</dbReference>
<proteinExistence type="predicted"/>
<dbReference type="Proteomes" id="UP000237968">
    <property type="component" value="Unassembled WGS sequence"/>
</dbReference>
<dbReference type="PANTHER" id="PTHR21666:SF289">
    <property type="entry name" value="L-ALA--D-GLU ENDOPEPTIDASE"/>
    <property type="match status" value="1"/>
</dbReference>
<feature type="domain" description="M23ase beta-sheet core" evidence="3">
    <location>
        <begin position="273"/>
        <end position="368"/>
    </location>
</feature>
<dbReference type="OrthoDB" id="9815245at2"/>
<name>A0A2S9YDC0_9BACT</name>
<protein>
    <submittedName>
        <fullName evidence="4">Murein hydrolase activator EnvC</fullName>
    </submittedName>
</protein>
<feature type="signal peptide" evidence="2">
    <location>
        <begin position="1"/>
        <end position="24"/>
    </location>
</feature>
<dbReference type="Gene3D" id="2.70.70.10">
    <property type="entry name" value="Glucose Permease (Domain IIA)"/>
    <property type="match status" value="1"/>
</dbReference>
<sequence length="379" mass="41976">MKGAKLFALVVSLGLLTALGDAQARKPDRDESLRSVAERELALTEAANAIARGQAALERERESIDWAGELLARRGRESLRKLDIYRGHRVERETMGQVRARKLYKLARGGGLLELMFEDGSDGRLTPQQRVVRGRSVRRLVDHDLELLRVHGEAEKKARDELLAATRELSVLAALDSVSRLQAEALDLTRAQVDPALRAAHRRRGTLQRRLGSQAKREDRQLLAEIGRERRDLVRHRGLDLLDPHTLVRPVPGRVVGRFGAYEDRLLDVPMHRNGVEFAAKPNDRVRAIGPGEVVLVGALPGFERVVVIDHGGGYLSLTARLLTITVSEGEEVEAGTVLGRVGPKAVPDGLGTTAYVEVRHGQRPIDPAPYLGSRRHRR</sequence>
<keyword evidence="4" id="KW-0378">Hydrolase</keyword>
<accession>A0A2S9YDC0</accession>
<evidence type="ECO:0000259" key="3">
    <source>
        <dbReference type="Pfam" id="PF01551"/>
    </source>
</evidence>
<evidence type="ECO:0000313" key="5">
    <source>
        <dbReference type="Proteomes" id="UP000237968"/>
    </source>
</evidence>
<dbReference type="AlphaFoldDB" id="A0A2S9YDC0"/>
<gene>
    <name evidence="4" type="primary">envC</name>
    <name evidence="4" type="ORF">ENSA5_19550</name>
</gene>
<reference evidence="4 5" key="1">
    <citation type="submission" date="2018-03" db="EMBL/GenBank/DDBJ databases">
        <title>Draft Genome Sequences of the Obligatory Marine Myxobacteria Enhygromyxa salina SWB005.</title>
        <authorList>
            <person name="Poehlein A."/>
            <person name="Moghaddam J.A."/>
            <person name="Harms H."/>
            <person name="Alanjari M."/>
            <person name="Koenig G.M."/>
            <person name="Daniel R."/>
            <person name="Schaeberle T.F."/>
        </authorList>
    </citation>
    <scope>NUCLEOTIDE SEQUENCE [LARGE SCALE GENOMIC DNA]</scope>
    <source>
        <strain evidence="4 5">SWB005</strain>
    </source>
</reference>
<evidence type="ECO:0000313" key="4">
    <source>
        <dbReference type="EMBL" id="PRQ03016.1"/>
    </source>
</evidence>
<organism evidence="4 5">
    <name type="scientific">Enhygromyxa salina</name>
    <dbReference type="NCBI Taxonomy" id="215803"/>
    <lineage>
        <taxon>Bacteria</taxon>
        <taxon>Pseudomonadati</taxon>
        <taxon>Myxococcota</taxon>
        <taxon>Polyangia</taxon>
        <taxon>Nannocystales</taxon>
        <taxon>Nannocystaceae</taxon>
        <taxon>Enhygromyxa</taxon>
    </lineage>
</organism>
<keyword evidence="5" id="KW-1185">Reference proteome</keyword>
<comment type="caution">
    <text evidence="4">The sequence shown here is derived from an EMBL/GenBank/DDBJ whole genome shotgun (WGS) entry which is preliminary data.</text>
</comment>
<dbReference type="EMBL" id="PVNK01000108">
    <property type="protein sequence ID" value="PRQ03016.1"/>
    <property type="molecule type" value="Genomic_DNA"/>
</dbReference>
<dbReference type="Pfam" id="PF01551">
    <property type="entry name" value="Peptidase_M23"/>
    <property type="match status" value="1"/>
</dbReference>
<dbReference type="CDD" id="cd12797">
    <property type="entry name" value="M23_peptidase"/>
    <property type="match status" value="1"/>
</dbReference>
<dbReference type="InterPro" id="IPR011055">
    <property type="entry name" value="Dup_hybrid_motif"/>
</dbReference>
<evidence type="ECO:0000256" key="2">
    <source>
        <dbReference type="SAM" id="SignalP"/>
    </source>
</evidence>
<dbReference type="RefSeq" id="WP_106391387.1">
    <property type="nucleotide sequence ID" value="NZ_PVNK01000108.1"/>
</dbReference>
<dbReference type="GO" id="GO:0004222">
    <property type="term" value="F:metalloendopeptidase activity"/>
    <property type="evidence" value="ECO:0007669"/>
    <property type="project" value="TreeGrafter"/>
</dbReference>